<proteinExistence type="predicted"/>
<organism evidence="2 3">
    <name type="scientific">Paragemmobacter straminiformis</name>
    <dbReference type="NCBI Taxonomy" id="2045119"/>
    <lineage>
        <taxon>Bacteria</taxon>
        <taxon>Pseudomonadati</taxon>
        <taxon>Pseudomonadota</taxon>
        <taxon>Alphaproteobacteria</taxon>
        <taxon>Rhodobacterales</taxon>
        <taxon>Paracoccaceae</taxon>
        <taxon>Paragemmobacter</taxon>
    </lineage>
</organism>
<keyword evidence="3" id="KW-1185">Reference proteome</keyword>
<dbReference type="RefSeq" id="WP_185798427.1">
    <property type="nucleotide sequence ID" value="NZ_JACLQD010000004.1"/>
</dbReference>
<comment type="caution">
    <text evidence="2">The sequence shown here is derived from an EMBL/GenBank/DDBJ whole genome shotgun (WGS) entry which is preliminary data.</text>
</comment>
<dbReference type="Gene3D" id="3.20.20.80">
    <property type="entry name" value="Glycosidases"/>
    <property type="match status" value="1"/>
</dbReference>
<evidence type="ECO:0000256" key="1">
    <source>
        <dbReference type="SAM" id="MobiDB-lite"/>
    </source>
</evidence>
<reference evidence="2 3" key="1">
    <citation type="journal article" date="2017" name="Int. J. Syst. Evol. Microbiol.">
        <title>Gemmobacter straminiformis sp. nov., isolated from an artificial fountain.</title>
        <authorList>
            <person name="Kang J.Y."/>
            <person name="Kim M.J."/>
            <person name="Chun J."/>
            <person name="Son K.P."/>
            <person name="Jahng K.Y."/>
        </authorList>
    </citation>
    <scope>NUCLEOTIDE SEQUENCE [LARGE SCALE GENOMIC DNA]</scope>
    <source>
        <strain evidence="2 3">CAM-8</strain>
    </source>
</reference>
<evidence type="ECO:0000313" key="3">
    <source>
        <dbReference type="Proteomes" id="UP000555411"/>
    </source>
</evidence>
<accession>A0A842I9U9</accession>
<dbReference type="AlphaFoldDB" id="A0A842I9U9"/>
<gene>
    <name evidence="2" type="ORF">H7F16_14985</name>
</gene>
<feature type="region of interest" description="Disordered" evidence="1">
    <location>
        <begin position="534"/>
        <end position="558"/>
    </location>
</feature>
<name>A0A842I9U9_9RHOB</name>
<dbReference type="SUPFAM" id="SSF51445">
    <property type="entry name" value="(Trans)glycosidases"/>
    <property type="match status" value="1"/>
</dbReference>
<protein>
    <submittedName>
        <fullName evidence="2">Uncharacterized protein</fullName>
    </submittedName>
</protein>
<sequence length="586" mass="62713">MSVIALETGAAAIAPKSLAIDGMDFGYNYSGFRPVDRFENQLADNHVGLITWPGGTLCERSPDRYGFQFDGLYNPALNRPGLAEMFQIARAEGAGLSVVLPTVRYEGDDAALRADVHDFMGKLLGGHYGPLPDHLQLEVGNEWYVAFGSGLGDAAAYGHVADIYVQEMARALEDPSVNLIGADVDIAVQCGRTLEEDEAIRAEFHGDDLAEVDMVIHHRFALSATGVDRTADEVGRILDAWETDAAAHGGDRPELFLGTYNVGSLTRDEALDQYIKAEADLGHVVRASDIDLEHRTDAPFERFWQDQLGARDYGPEHPRLLLEMFAEYGGEGMGGAGVYGVDMVHAGRFTTQDAQGHVQDFVAQDMLDMLAESTQGTRLLKIGLTNDRGDDVWAYGFENEDKLVVFLSADDLPPGTVTLAMKGVGTTYKAVYGESLTAKVPDDWMTRFDVPDNAQVDETNEGRTYAVGVRHAVTPTADAEGVTVALDQPYEVVRLSFAKTDAGLREIGSYSHDHGVELAGPLVETTEVVGDPAAEEDAGAGHGLGAHHDTAGADPVEDGADHGGDLGIGGLLAAFVPLLLLLGGGI</sequence>
<dbReference type="InterPro" id="IPR017853">
    <property type="entry name" value="GH"/>
</dbReference>
<dbReference type="Proteomes" id="UP000555411">
    <property type="component" value="Unassembled WGS sequence"/>
</dbReference>
<dbReference type="EMBL" id="JACLQD010000004">
    <property type="protein sequence ID" value="MBC2836822.1"/>
    <property type="molecule type" value="Genomic_DNA"/>
</dbReference>
<evidence type="ECO:0000313" key="2">
    <source>
        <dbReference type="EMBL" id="MBC2836822.1"/>
    </source>
</evidence>